<sequence length="355" mass="38502">MVGTKVSNLNDSSSENLMLHMSQLLDHPSIVNGDITGYTPLSWNAANEALPMNSDLRALPSPSTSSSSATSGYSSGTPPKQSTWQITGNGGSMQYTNGLFREPDRLENGEKIKRPMNAFMVWSQIRRAQIANQDGKMHNSQISKELGIEWRKMSAEQKAPFIQKAKDLRDELMRQHPDYVYRPKRKPRLRQKSPRSLSTPTGPNVSNMVMPTMNGNGTTVAQTIPPQAQQATTQMLLAAAAQQQQSLLLAAYQAQLAAASSKTSEPTNDKITLASEKVSDAFFKASQCTAPSLLPSSLGLLSYASMVQPPTITSSLEANRNFAAALASLNSQLNPLFLAQLSSSIMMGNSNSHTP</sequence>
<keyword evidence="6" id="KW-0726">Sexual differentiation</keyword>
<feature type="domain" description="HMG box" evidence="15">
    <location>
        <begin position="112"/>
        <end position="180"/>
    </location>
</feature>
<evidence type="ECO:0000256" key="13">
    <source>
        <dbReference type="PROSITE-ProRule" id="PRU00267"/>
    </source>
</evidence>
<dbReference type="GO" id="GO:0000978">
    <property type="term" value="F:RNA polymerase II cis-regulatory region sequence-specific DNA binding"/>
    <property type="evidence" value="ECO:0007669"/>
    <property type="project" value="TreeGrafter"/>
</dbReference>
<comment type="subcellular location">
    <subcellularLocation>
        <location evidence="1">Nucleus speckle</location>
    </subcellularLocation>
</comment>
<keyword evidence="7 13" id="KW-0238">DNA-binding</keyword>
<evidence type="ECO:0000259" key="15">
    <source>
        <dbReference type="PROSITE" id="PS50118"/>
    </source>
</evidence>
<dbReference type="InterPro" id="IPR036910">
    <property type="entry name" value="HMG_box_dom_sf"/>
</dbReference>
<dbReference type="GO" id="GO:0007548">
    <property type="term" value="P:sex differentiation"/>
    <property type="evidence" value="ECO:0007669"/>
    <property type="project" value="UniProtKB-KW"/>
</dbReference>
<evidence type="ECO:0000256" key="11">
    <source>
        <dbReference type="ARBA" id="ARBA00032498"/>
    </source>
</evidence>
<feature type="compositionally biased region" description="Polar residues" evidence="14">
    <location>
        <begin position="194"/>
        <end position="207"/>
    </location>
</feature>
<evidence type="ECO:0000256" key="4">
    <source>
        <dbReference type="ARBA" id="ARBA00022782"/>
    </source>
</evidence>
<dbReference type="GO" id="GO:0016607">
    <property type="term" value="C:nuclear speck"/>
    <property type="evidence" value="ECO:0007669"/>
    <property type="project" value="UniProtKB-SubCell"/>
</dbReference>
<evidence type="ECO:0000256" key="10">
    <source>
        <dbReference type="ARBA" id="ARBA00023242"/>
    </source>
</evidence>
<keyword evidence="9" id="KW-0804">Transcription</keyword>
<keyword evidence="8" id="KW-0010">Activator</keyword>
<dbReference type="Proteomes" id="UP000036681">
    <property type="component" value="Unplaced"/>
</dbReference>
<dbReference type="WBParaSite" id="ALUE_0001394301-mRNA-1">
    <property type="protein sequence ID" value="ALUE_0001394301-mRNA-1"/>
    <property type="gene ID" value="ALUE_0001394301"/>
</dbReference>
<evidence type="ECO:0000256" key="5">
    <source>
        <dbReference type="ARBA" id="ARBA00022860"/>
    </source>
</evidence>
<dbReference type="GO" id="GO:0001228">
    <property type="term" value="F:DNA-binding transcription activator activity, RNA polymerase II-specific"/>
    <property type="evidence" value="ECO:0007669"/>
    <property type="project" value="TreeGrafter"/>
</dbReference>
<evidence type="ECO:0000256" key="7">
    <source>
        <dbReference type="ARBA" id="ARBA00023125"/>
    </source>
</evidence>
<reference evidence="17" key="1">
    <citation type="submission" date="2017-02" db="UniProtKB">
        <authorList>
            <consortium name="WormBaseParasite"/>
        </authorList>
    </citation>
    <scope>IDENTIFICATION</scope>
</reference>
<evidence type="ECO:0000256" key="9">
    <source>
        <dbReference type="ARBA" id="ARBA00023163"/>
    </source>
</evidence>
<feature type="DNA-binding region" description="HMG box" evidence="13">
    <location>
        <begin position="112"/>
        <end position="180"/>
    </location>
</feature>
<feature type="region of interest" description="Disordered" evidence="14">
    <location>
        <begin position="54"/>
        <end position="89"/>
    </location>
</feature>
<dbReference type="PANTHER" id="PTHR10270:SF161">
    <property type="entry name" value="SEX-DETERMINING REGION Y PROTEIN"/>
    <property type="match status" value="1"/>
</dbReference>
<comment type="similarity">
    <text evidence="2">Belongs to the SRY family.</text>
</comment>
<keyword evidence="10 13" id="KW-0539">Nucleus</keyword>
<keyword evidence="4" id="KW-0221">Differentiation</keyword>
<dbReference type="SMART" id="SM00398">
    <property type="entry name" value="HMG"/>
    <property type="match status" value="1"/>
</dbReference>
<evidence type="ECO:0000313" key="16">
    <source>
        <dbReference type="Proteomes" id="UP000036681"/>
    </source>
</evidence>
<dbReference type="Pfam" id="PF00505">
    <property type="entry name" value="HMG_box"/>
    <property type="match status" value="1"/>
</dbReference>
<evidence type="ECO:0000256" key="12">
    <source>
        <dbReference type="ARBA" id="ARBA00045821"/>
    </source>
</evidence>
<dbReference type="InterPro" id="IPR050140">
    <property type="entry name" value="SRY-related_HMG-box_TF-like"/>
</dbReference>
<comment type="function">
    <text evidence="12">Transcriptional regulator that controls a genetic switch in male development. It is necessary and sufficient for initiating male sex determination by directing the development of supporting cell precursors (pre-Sertoli cells) as Sertoli rather than granulosa cells. Involved in different aspects of gene regulation including promoter activation or repression. Binds to the DNA consensus sequence 5'-[AT]AACAA[AT]-3'. SRY HMG box recognizes DNA by partial intercalation in the minor groove and promotes DNA bending. Also involved in pre-mRNA splicing. In male adult brain involved in the maintenance of motor functions of dopaminergic neurons.</text>
</comment>
<accession>A0A0M3I952</accession>
<feature type="compositionally biased region" description="Low complexity" evidence="14">
    <location>
        <begin position="60"/>
        <end position="79"/>
    </location>
</feature>
<dbReference type="GO" id="GO:0030182">
    <property type="term" value="P:neuron differentiation"/>
    <property type="evidence" value="ECO:0007669"/>
    <property type="project" value="UniProtKB-ARBA"/>
</dbReference>
<evidence type="ECO:0000256" key="14">
    <source>
        <dbReference type="SAM" id="MobiDB-lite"/>
    </source>
</evidence>
<dbReference type="SUPFAM" id="SSF47095">
    <property type="entry name" value="HMG-box"/>
    <property type="match status" value="1"/>
</dbReference>
<feature type="compositionally biased region" description="Basic residues" evidence="14">
    <location>
        <begin position="183"/>
        <end position="193"/>
    </location>
</feature>
<keyword evidence="5" id="KW-0112">Calmodulin-binding</keyword>
<dbReference type="FunFam" id="1.10.30.10:FF:000002">
    <property type="entry name" value="transcription factor Sox-2"/>
    <property type="match status" value="1"/>
</dbReference>
<dbReference type="GO" id="GO:0005516">
    <property type="term" value="F:calmodulin binding"/>
    <property type="evidence" value="ECO:0007669"/>
    <property type="project" value="UniProtKB-KW"/>
</dbReference>
<dbReference type="Gene3D" id="1.10.30.10">
    <property type="entry name" value="High mobility group box domain"/>
    <property type="match status" value="1"/>
</dbReference>
<feature type="compositionally biased region" description="Polar residues" evidence="14">
    <location>
        <begin position="80"/>
        <end position="89"/>
    </location>
</feature>
<dbReference type="CDD" id="cd22004">
    <property type="entry name" value="HMG-box_SOX"/>
    <property type="match status" value="1"/>
</dbReference>
<protein>
    <recommendedName>
        <fullName evidence="3">Sex-determining region Y protein</fullName>
    </recommendedName>
    <alternativeName>
        <fullName evidence="11">Testis-determining factor</fullName>
    </alternativeName>
</protein>
<dbReference type="PROSITE" id="PS50118">
    <property type="entry name" value="HMG_BOX_2"/>
    <property type="match status" value="1"/>
</dbReference>
<dbReference type="AlphaFoldDB" id="A0A0M3I952"/>
<name>A0A0M3I952_ASCLU</name>
<dbReference type="InterPro" id="IPR009071">
    <property type="entry name" value="HMG_box_dom"/>
</dbReference>
<evidence type="ECO:0000256" key="3">
    <source>
        <dbReference type="ARBA" id="ARBA00019052"/>
    </source>
</evidence>
<dbReference type="PANTHER" id="PTHR10270">
    <property type="entry name" value="SOX TRANSCRIPTION FACTOR"/>
    <property type="match status" value="1"/>
</dbReference>
<evidence type="ECO:0000256" key="1">
    <source>
        <dbReference type="ARBA" id="ARBA00004324"/>
    </source>
</evidence>
<proteinExistence type="inferred from homology"/>
<evidence type="ECO:0000256" key="6">
    <source>
        <dbReference type="ARBA" id="ARBA00022928"/>
    </source>
</evidence>
<evidence type="ECO:0000313" key="17">
    <source>
        <dbReference type="WBParaSite" id="ALUE_0001394301-mRNA-1"/>
    </source>
</evidence>
<feature type="region of interest" description="Disordered" evidence="14">
    <location>
        <begin position="183"/>
        <end position="207"/>
    </location>
</feature>
<evidence type="ECO:0000256" key="2">
    <source>
        <dbReference type="ARBA" id="ARBA00005998"/>
    </source>
</evidence>
<keyword evidence="16" id="KW-1185">Reference proteome</keyword>
<organism evidence="16 17">
    <name type="scientific">Ascaris lumbricoides</name>
    <name type="common">Giant roundworm</name>
    <dbReference type="NCBI Taxonomy" id="6252"/>
    <lineage>
        <taxon>Eukaryota</taxon>
        <taxon>Metazoa</taxon>
        <taxon>Ecdysozoa</taxon>
        <taxon>Nematoda</taxon>
        <taxon>Chromadorea</taxon>
        <taxon>Rhabditida</taxon>
        <taxon>Spirurina</taxon>
        <taxon>Ascaridomorpha</taxon>
        <taxon>Ascaridoidea</taxon>
        <taxon>Ascarididae</taxon>
        <taxon>Ascaris</taxon>
    </lineage>
</organism>
<evidence type="ECO:0000256" key="8">
    <source>
        <dbReference type="ARBA" id="ARBA00023159"/>
    </source>
</evidence>